<gene>
    <name evidence="1" type="ORF">FBHYGVHD_CDS0008</name>
</gene>
<evidence type="ECO:0000313" key="2">
    <source>
        <dbReference type="Proteomes" id="UP001322219"/>
    </source>
</evidence>
<keyword evidence="2" id="KW-1185">Reference proteome</keyword>
<accession>A0ABZ0QZR5</accession>
<dbReference type="EMBL" id="OR670591">
    <property type="protein sequence ID" value="WPF64855.1"/>
    <property type="molecule type" value="Genomic_DNA"/>
</dbReference>
<dbReference type="Proteomes" id="UP001322219">
    <property type="component" value="Segment"/>
</dbReference>
<sequence length="30" mass="3495">MNTKASTIRLYRLTVLIQWISLLTCSKKVN</sequence>
<evidence type="ECO:0000313" key="1">
    <source>
        <dbReference type="EMBL" id="WPF64855.1"/>
    </source>
</evidence>
<reference evidence="1 2" key="1">
    <citation type="submission" date="2023-10" db="EMBL/GenBank/DDBJ databases">
        <title>Genome Sequence of the Siphoviridae Staphylococcus aureus Phage MVC_VPHSA1.</title>
        <authorList>
            <person name="Deepak S.J."/>
            <person name="Porteen K."/>
            <person name="Wilfred R."/>
            <person name="Anbazhagan S."/>
            <person name="Elango A."/>
            <person name="Senthil Kumar T."/>
            <person name="Narendra B."/>
            <person name="Sureshkannan S."/>
            <person name="Nithya Quintoil M."/>
            <person name="Charley C.A."/>
            <person name="Teresa S."/>
            <person name="Raghavendra A.G."/>
        </authorList>
    </citation>
    <scope>NUCLEOTIDE SEQUENCE [LARGE SCALE GENOMIC DNA]</scope>
</reference>
<name>A0ABZ0QZR5_9CAUD</name>
<organism evidence="1 2">
    <name type="scientific">Staphylococcus phage MVC_VPHSA1</name>
    <dbReference type="NCBI Taxonomy" id="3088876"/>
    <lineage>
        <taxon>Viruses</taxon>
        <taxon>Duplodnaviria</taxon>
        <taxon>Heunggongvirae</taxon>
        <taxon>Uroviricota</taxon>
        <taxon>Caudoviricetes</taxon>
        <taxon>Ehrlichviridae</taxon>
        <taxon>Chennaivirus</taxon>
        <taxon>Chennaivirus MVCVPHSA1</taxon>
    </lineage>
</organism>
<protein>
    <submittedName>
        <fullName evidence="1">Uncharacterized protein</fullName>
    </submittedName>
</protein>
<proteinExistence type="predicted"/>